<dbReference type="SUPFAM" id="SSF51658">
    <property type="entry name" value="Xylose isomerase-like"/>
    <property type="match status" value="1"/>
</dbReference>
<evidence type="ECO:0000256" key="3">
    <source>
        <dbReference type="PIRSR" id="PIRSR006241-50"/>
    </source>
</evidence>
<keyword evidence="6" id="KW-1185">Reference proteome</keyword>
<comment type="similarity">
    <text evidence="2">Belongs to the hyi family.</text>
</comment>
<dbReference type="RefSeq" id="WP_085618480.1">
    <property type="nucleotide sequence ID" value="NZ_JFKB01000006.1"/>
</dbReference>
<organism evidence="5 6">
    <name type="scientific">Thalassospira alkalitolerans</name>
    <dbReference type="NCBI Taxonomy" id="1293890"/>
    <lineage>
        <taxon>Bacteria</taxon>
        <taxon>Pseudomonadati</taxon>
        <taxon>Pseudomonadota</taxon>
        <taxon>Alphaproteobacteria</taxon>
        <taxon>Rhodospirillales</taxon>
        <taxon>Thalassospiraceae</taxon>
        <taxon>Thalassospira</taxon>
    </lineage>
</organism>
<dbReference type="GO" id="GO:0008903">
    <property type="term" value="F:hydroxypyruvate isomerase activity"/>
    <property type="evidence" value="ECO:0007669"/>
    <property type="project" value="TreeGrafter"/>
</dbReference>
<feature type="active site" description="Proton donor/acceptor" evidence="3">
    <location>
        <position position="143"/>
    </location>
</feature>
<dbReference type="PANTHER" id="PTHR43489:SF13">
    <property type="entry name" value="HYDROXYPYRUVATE ISOMERASE"/>
    <property type="match status" value="1"/>
</dbReference>
<accession>A0A1Y2LC72</accession>
<evidence type="ECO:0000259" key="4">
    <source>
        <dbReference type="Pfam" id="PF01261"/>
    </source>
</evidence>
<evidence type="ECO:0000313" key="6">
    <source>
        <dbReference type="Proteomes" id="UP000193396"/>
    </source>
</evidence>
<dbReference type="InterPro" id="IPR036237">
    <property type="entry name" value="Xyl_isomerase-like_sf"/>
</dbReference>
<dbReference type="GO" id="GO:0046487">
    <property type="term" value="P:glyoxylate metabolic process"/>
    <property type="evidence" value="ECO:0007669"/>
    <property type="project" value="TreeGrafter"/>
</dbReference>
<dbReference type="OrthoDB" id="9786584at2"/>
<gene>
    <name evidence="5" type="ORF">TALK_10220</name>
</gene>
<dbReference type="NCBIfam" id="NF043033">
    <property type="entry name" value="OxoTetrIsom"/>
    <property type="match status" value="1"/>
</dbReference>
<dbReference type="InterPro" id="IPR026040">
    <property type="entry name" value="HyI-like"/>
</dbReference>
<dbReference type="AlphaFoldDB" id="A0A1Y2LC72"/>
<keyword evidence="5" id="KW-0670">Pyruvate</keyword>
<sequence>MPRFSANLSFLFADLPFEKRFEAAAAAGFGAVEYIGAYDLPMASVKSLLVDNGLEQVLFNMPLGDWDKGDRGLACRPGREDEFRDSVVQSLDYAAATDCKMIHCMSGVTGKGENAGELARLYCDNLLYAADLAEQAGVKILLEPINPIDMPGYLLNSIEQAAVILQQLDHSSLALQFDIYHSQIVGGNIAARLDKHLDQTAHIQIAGVPGRHEPDSGELNYPFLFYMLDRVGYEGWIGCEYKPHGDTNAGLEWIRPWMPKG</sequence>
<protein>
    <submittedName>
        <fullName evidence="5">Hydroxypyruvate isomerase</fullName>
    </submittedName>
</protein>
<dbReference type="Gene3D" id="3.20.20.150">
    <property type="entry name" value="Divalent-metal-dependent TIM barrel enzymes"/>
    <property type="match status" value="1"/>
</dbReference>
<dbReference type="FunFam" id="3.20.20.150:FF:000007">
    <property type="entry name" value="Hydroxypyruvate isomerase"/>
    <property type="match status" value="1"/>
</dbReference>
<feature type="active site" description="Proton donor/acceptor" evidence="3">
    <location>
        <position position="240"/>
    </location>
</feature>
<dbReference type="InterPro" id="IPR050417">
    <property type="entry name" value="Sugar_Epim/Isomerase"/>
</dbReference>
<comment type="caution">
    <text evidence="5">The sequence shown here is derived from an EMBL/GenBank/DDBJ whole genome shotgun (WGS) entry which is preliminary data.</text>
</comment>
<proteinExistence type="inferred from homology"/>
<dbReference type="PANTHER" id="PTHR43489">
    <property type="entry name" value="ISOMERASE"/>
    <property type="match status" value="1"/>
</dbReference>
<dbReference type="EMBL" id="JFKB01000006">
    <property type="protein sequence ID" value="OSQ47976.1"/>
    <property type="molecule type" value="Genomic_DNA"/>
</dbReference>
<evidence type="ECO:0000313" key="5">
    <source>
        <dbReference type="EMBL" id="OSQ47976.1"/>
    </source>
</evidence>
<evidence type="ECO:0000256" key="2">
    <source>
        <dbReference type="PIRNR" id="PIRNR006241"/>
    </source>
</evidence>
<dbReference type="InterPro" id="IPR013022">
    <property type="entry name" value="Xyl_isomerase-like_TIM-brl"/>
</dbReference>
<dbReference type="Pfam" id="PF01261">
    <property type="entry name" value="AP_endonuc_2"/>
    <property type="match status" value="1"/>
</dbReference>
<dbReference type="PIRSF" id="PIRSF006241">
    <property type="entry name" value="HyI"/>
    <property type="match status" value="1"/>
</dbReference>
<feature type="domain" description="Xylose isomerase-like TIM barrel" evidence="4">
    <location>
        <begin position="21"/>
        <end position="256"/>
    </location>
</feature>
<name>A0A1Y2LC72_9PROT</name>
<dbReference type="STRING" id="1293890.TALK_10220"/>
<reference evidence="5 6" key="1">
    <citation type="submission" date="2014-03" db="EMBL/GenBank/DDBJ databases">
        <title>The draft genome sequence of Thalassospira alkalitolerans JCM 18968.</title>
        <authorList>
            <person name="Lai Q."/>
            <person name="Shao Z."/>
        </authorList>
    </citation>
    <scope>NUCLEOTIDE SEQUENCE [LARGE SCALE GENOMIC DNA]</scope>
    <source>
        <strain evidence="5 6">JCM 18968</strain>
    </source>
</reference>
<evidence type="ECO:0000256" key="1">
    <source>
        <dbReference type="ARBA" id="ARBA00023235"/>
    </source>
</evidence>
<dbReference type="InterPro" id="IPR053398">
    <property type="entry name" value="HPT_OtnI_isomerases"/>
</dbReference>
<dbReference type="Proteomes" id="UP000193396">
    <property type="component" value="Unassembled WGS sequence"/>
</dbReference>
<keyword evidence="1 2" id="KW-0413">Isomerase</keyword>